<accession>A0A671LXB7</accession>
<dbReference type="PANTHER" id="PTHR24014:SF6">
    <property type="entry name" value="PENTATRICOPEPTIDE REPEAT-CONTAINING PROTEIN 1, MITOCHONDRIAL"/>
    <property type="match status" value="1"/>
</dbReference>
<name>A0A671LXB7_9TELE</name>
<dbReference type="PROSITE" id="PS51375">
    <property type="entry name" value="PPR"/>
    <property type="match status" value="1"/>
</dbReference>
<dbReference type="GO" id="GO:0042780">
    <property type="term" value="P:tRNA 3'-end processing"/>
    <property type="evidence" value="ECO:0007669"/>
    <property type="project" value="TreeGrafter"/>
</dbReference>
<dbReference type="NCBIfam" id="TIGR00756">
    <property type="entry name" value="PPR"/>
    <property type="match status" value="1"/>
</dbReference>
<feature type="region of interest" description="Disordered" evidence="2">
    <location>
        <begin position="682"/>
        <end position="707"/>
    </location>
</feature>
<evidence type="ECO:0000313" key="3">
    <source>
        <dbReference type="Ensembl" id="ENSSANP00000022971.1"/>
    </source>
</evidence>
<keyword evidence="4" id="KW-1185">Reference proteome</keyword>
<dbReference type="PANTHER" id="PTHR24014">
    <property type="entry name" value="2-OXOGLUTARATE AND IRON-DEPENDENT OXYGENASE DOMAIN-CONTAINING PROTEIN 2"/>
    <property type="match status" value="1"/>
</dbReference>
<gene>
    <name evidence="3" type="primary">ptcd1</name>
</gene>
<feature type="compositionally biased region" description="Polar residues" evidence="2">
    <location>
        <begin position="697"/>
        <end position="707"/>
    </location>
</feature>
<dbReference type="Proteomes" id="UP000472260">
    <property type="component" value="Unassembled WGS sequence"/>
</dbReference>
<feature type="compositionally biased region" description="Basic and acidic residues" evidence="2">
    <location>
        <begin position="682"/>
        <end position="694"/>
    </location>
</feature>
<evidence type="ECO:0000256" key="2">
    <source>
        <dbReference type="SAM" id="MobiDB-lite"/>
    </source>
</evidence>
<dbReference type="GO" id="GO:0000049">
    <property type="term" value="F:tRNA binding"/>
    <property type="evidence" value="ECO:0007669"/>
    <property type="project" value="TreeGrafter"/>
</dbReference>
<sequence>FVYLLHKVYLKNILELYLSILTKINLKYTTFCVNAIKCAAASSNARRSAVCPSELHQGPLRYFSESATLTPSRWTDSNNTKTNASEHVHEEDTRDVFGDYSRKFSSRRTFRKTSPEQLDLKYRDADEDDAQLVEKFKSKKGRKNTTYWYFLQCKRLIKEDKLAEALVLFEADMLKAERLQPEEYNYTVLIGGCGRVGYLKKAFQLYNNMKKRGIEPSDATYTALFNACAESPWKQSGLEQALKLKQELLKKNIPLRAITQHALLKTVALAGDLKSCFQILREMLQNGQPITQETCHYLLMSCVKDKQHGFRLALQVWHQMLKIGIKPDTQNYNILLRVARDCGIGDPGLASALLLKRTEEVTPKLTSGRKSRRTKVKEEMSCQPLDMDAFESELFVDMHTQSHGQAKETDFCHPKEKDQCKTDASQNETQMLPVSSSGSLTCQSQSSCLPNLLDPSTCHSDVVALGPVNSASDRLALIGNLEGFLEKMAKDGLEPNIKTITLLADVMEPGSQSVQSLINVAKKSAVTLDETFFNIMIRRVAKAGDLNGAKAVKALMVNKGLVANAQTFCSIALACRRQKDAMQLLTEMESCGLVPNTHVYSALISQAAKRLDYAYLHELLQHMHELQVPPNDVIIRQLEFAAQYPPSYDKLKSQNTYLDKIDGFRGFYKQWLEFMPGQETPHPWEKYRSPKPETEQDGVTSQNKISE</sequence>
<dbReference type="InterPro" id="IPR002885">
    <property type="entry name" value="PPR_rpt"/>
</dbReference>
<proteinExistence type="predicted"/>
<dbReference type="GO" id="GO:0005759">
    <property type="term" value="C:mitochondrial matrix"/>
    <property type="evidence" value="ECO:0007669"/>
    <property type="project" value="TreeGrafter"/>
</dbReference>
<evidence type="ECO:0000313" key="4">
    <source>
        <dbReference type="Proteomes" id="UP000472260"/>
    </source>
</evidence>
<dbReference type="FunFam" id="1.25.40.10:FF:000638">
    <property type="entry name" value="Pentatricopeptide repeat domain 1"/>
    <property type="match status" value="1"/>
</dbReference>
<dbReference type="FunFam" id="1.25.40.10:FF:001102">
    <property type="entry name" value="Pentatricopeptide repeat domain 1"/>
    <property type="match status" value="1"/>
</dbReference>
<dbReference type="Pfam" id="PF13041">
    <property type="entry name" value="PPR_2"/>
    <property type="match status" value="1"/>
</dbReference>
<reference evidence="3" key="2">
    <citation type="submission" date="2025-09" db="UniProtKB">
        <authorList>
            <consortium name="Ensembl"/>
        </authorList>
    </citation>
    <scope>IDENTIFICATION</scope>
</reference>
<protein>
    <submittedName>
        <fullName evidence="3">Pentatricopeptide repeat-containing protein 1, mitochondrial-like</fullName>
    </submittedName>
</protein>
<dbReference type="Gene3D" id="1.25.40.10">
    <property type="entry name" value="Tetratricopeptide repeat domain"/>
    <property type="match status" value="3"/>
</dbReference>
<organism evidence="3 4">
    <name type="scientific">Sinocyclocheilus anshuiensis</name>
    <dbReference type="NCBI Taxonomy" id="1608454"/>
    <lineage>
        <taxon>Eukaryota</taxon>
        <taxon>Metazoa</taxon>
        <taxon>Chordata</taxon>
        <taxon>Craniata</taxon>
        <taxon>Vertebrata</taxon>
        <taxon>Euteleostomi</taxon>
        <taxon>Actinopterygii</taxon>
        <taxon>Neopterygii</taxon>
        <taxon>Teleostei</taxon>
        <taxon>Ostariophysi</taxon>
        <taxon>Cypriniformes</taxon>
        <taxon>Cyprinidae</taxon>
        <taxon>Cyprininae</taxon>
        <taxon>Sinocyclocheilus</taxon>
    </lineage>
</organism>
<dbReference type="InterPro" id="IPR011990">
    <property type="entry name" value="TPR-like_helical_dom_sf"/>
</dbReference>
<evidence type="ECO:0000256" key="1">
    <source>
        <dbReference type="PROSITE-ProRule" id="PRU00708"/>
    </source>
</evidence>
<feature type="repeat" description="PPR" evidence="1">
    <location>
        <begin position="182"/>
        <end position="216"/>
    </location>
</feature>
<dbReference type="Pfam" id="PF13812">
    <property type="entry name" value="PPR_3"/>
    <property type="match status" value="1"/>
</dbReference>
<dbReference type="AlphaFoldDB" id="A0A671LXB7"/>
<dbReference type="Ensembl" id="ENSSANT00000024477.1">
    <property type="protein sequence ID" value="ENSSANP00000022971.1"/>
    <property type="gene ID" value="ENSSANG00000011852.1"/>
</dbReference>
<reference evidence="3" key="1">
    <citation type="submission" date="2025-08" db="UniProtKB">
        <authorList>
            <consortium name="Ensembl"/>
        </authorList>
    </citation>
    <scope>IDENTIFICATION</scope>
</reference>